<dbReference type="GO" id="GO:0005794">
    <property type="term" value="C:Golgi apparatus"/>
    <property type="evidence" value="ECO:0007669"/>
    <property type="project" value="UniProtKB-SubCell"/>
</dbReference>
<dbReference type="GO" id="GO:0005545">
    <property type="term" value="F:1-phosphatidylinositol binding"/>
    <property type="evidence" value="ECO:0007669"/>
    <property type="project" value="TreeGrafter"/>
</dbReference>
<feature type="domain" description="ENTH" evidence="9">
    <location>
        <begin position="26"/>
        <end position="164"/>
    </location>
</feature>
<keyword evidence="7" id="KW-0168">Coated pit</keyword>
<dbReference type="Proteomes" id="UP001054252">
    <property type="component" value="Unassembled WGS sequence"/>
</dbReference>
<evidence type="ECO:0000256" key="1">
    <source>
        <dbReference type="ARBA" id="ARBA00004132"/>
    </source>
</evidence>
<evidence type="ECO:0000256" key="5">
    <source>
        <dbReference type="ARBA" id="ARBA00023034"/>
    </source>
</evidence>
<dbReference type="InterPro" id="IPR013809">
    <property type="entry name" value="ENTH"/>
</dbReference>
<keyword evidence="8" id="KW-0968">Cytoplasmic vesicle</keyword>
<accession>A0AAV5J490</accession>
<gene>
    <name evidence="10" type="ORF">SLEP1_g20922</name>
</gene>
<dbReference type="GO" id="GO:0005905">
    <property type="term" value="C:clathrin-coated pit"/>
    <property type="evidence" value="ECO:0007669"/>
    <property type="project" value="UniProtKB-SubCell"/>
</dbReference>
<dbReference type="SUPFAM" id="SSF48464">
    <property type="entry name" value="ENTH/VHS domain"/>
    <property type="match status" value="1"/>
</dbReference>
<dbReference type="GO" id="GO:0032050">
    <property type="term" value="F:clathrin heavy chain binding"/>
    <property type="evidence" value="ECO:0007669"/>
    <property type="project" value="TreeGrafter"/>
</dbReference>
<comment type="caution">
    <text evidence="10">The sequence shown here is derived from an EMBL/GenBank/DDBJ whole genome shotgun (WGS) entry which is preliminary data.</text>
</comment>
<dbReference type="CDD" id="cd16987">
    <property type="entry name" value="ANTH_N_AP180_plant"/>
    <property type="match status" value="1"/>
</dbReference>
<evidence type="ECO:0000256" key="2">
    <source>
        <dbReference type="ARBA" id="ARBA00004555"/>
    </source>
</evidence>
<dbReference type="EMBL" id="BPVZ01000030">
    <property type="protein sequence ID" value="GKV09414.1"/>
    <property type="molecule type" value="Genomic_DNA"/>
</dbReference>
<reference evidence="10 11" key="1">
    <citation type="journal article" date="2021" name="Commun. Biol.">
        <title>The genome of Shorea leprosula (Dipterocarpaceae) highlights the ecological relevance of drought in aseasonal tropical rainforests.</title>
        <authorList>
            <person name="Ng K.K.S."/>
            <person name="Kobayashi M.J."/>
            <person name="Fawcett J.A."/>
            <person name="Hatakeyama M."/>
            <person name="Paape T."/>
            <person name="Ng C.H."/>
            <person name="Ang C.C."/>
            <person name="Tnah L.H."/>
            <person name="Lee C.T."/>
            <person name="Nishiyama T."/>
            <person name="Sese J."/>
            <person name="O'Brien M.J."/>
            <person name="Copetti D."/>
            <person name="Mohd Noor M.I."/>
            <person name="Ong R.C."/>
            <person name="Putra M."/>
            <person name="Sireger I.Z."/>
            <person name="Indrioko S."/>
            <person name="Kosugi Y."/>
            <person name="Izuno A."/>
            <person name="Isagi Y."/>
            <person name="Lee S.L."/>
            <person name="Shimizu K.K."/>
        </authorList>
    </citation>
    <scope>NUCLEOTIDE SEQUENCE [LARGE SCALE GENOMIC DNA]</scope>
    <source>
        <strain evidence="10">214</strain>
    </source>
</reference>
<keyword evidence="6" id="KW-0472">Membrane</keyword>
<dbReference type="GO" id="GO:0072583">
    <property type="term" value="P:clathrin-dependent endocytosis"/>
    <property type="evidence" value="ECO:0007669"/>
    <property type="project" value="InterPro"/>
</dbReference>
<keyword evidence="5" id="KW-0333">Golgi apparatus</keyword>
<protein>
    <recommendedName>
        <fullName evidence="9">ENTH domain-containing protein</fullName>
    </recommendedName>
</protein>
<dbReference type="InterPro" id="IPR045192">
    <property type="entry name" value="AP180-like"/>
</dbReference>
<dbReference type="InterPro" id="IPR008942">
    <property type="entry name" value="ENTH_VHS"/>
</dbReference>
<comment type="subcellular location">
    <subcellularLocation>
        <location evidence="1">Cytoplasmic vesicle</location>
        <location evidence="1">Clathrin-coated vesicle</location>
    </subcellularLocation>
    <subcellularLocation>
        <location evidence="2">Golgi apparatus</location>
    </subcellularLocation>
    <subcellularLocation>
        <location evidence="3">Membrane</location>
        <location evidence="3">Clathrin-coated pit</location>
    </subcellularLocation>
</comment>
<dbReference type="InterPro" id="IPR011417">
    <property type="entry name" value="ANTH_dom"/>
</dbReference>
<evidence type="ECO:0000256" key="7">
    <source>
        <dbReference type="ARBA" id="ARBA00023176"/>
    </source>
</evidence>
<sequence length="322" mass="36017">MGYRRKLRIVIGIFKDKASLIKTTLSTKSHASSIRRVIIRATSHGAPSLTSDNRIAAVLSLGQGSRATASACIQALMDRLHGTKNATVALKCLYAVHNVIAKGSFILKDQLSVYPSSGGRNFLNMSRFRDGSDHENWEISSWVRWYAGVLEQNLMVSRLLGHYLCSPPGAKDDDKRGKVSVLSNLDILNGVDVLVGFVEQIGNVPESLHLRRNSLVFEAVRFVGEDYRSVQREISIRVGELGERMVSLSGGELIQFSSCLKRTEDCKEKLSSLFGNRKMNEELWELIRETKINLEEMMEEKRKGKVPAIMEDNSGELTRFGR</sequence>
<dbReference type="PROSITE" id="PS50942">
    <property type="entry name" value="ENTH"/>
    <property type="match status" value="1"/>
</dbReference>
<dbReference type="GO" id="GO:0030136">
    <property type="term" value="C:clathrin-coated vesicle"/>
    <property type="evidence" value="ECO:0007669"/>
    <property type="project" value="UniProtKB-SubCell"/>
</dbReference>
<dbReference type="Gene3D" id="1.25.40.90">
    <property type="match status" value="1"/>
</dbReference>
<evidence type="ECO:0000256" key="4">
    <source>
        <dbReference type="ARBA" id="ARBA00022583"/>
    </source>
</evidence>
<name>A0AAV5J490_9ROSI</name>
<dbReference type="GO" id="GO:0048268">
    <property type="term" value="P:clathrin coat assembly"/>
    <property type="evidence" value="ECO:0007669"/>
    <property type="project" value="InterPro"/>
</dbReference>
<dbReference type="PANTHER" id="PTHR22951">
    <property type="entry name" value="CLATHRIN ASSEMBLY PROTEIN"/>
    <property type="match status" value="1"/>
</dbReference>
<dbReference type="GO" id="GO:0006900">
    <property type="term" value="P:vesicle budding from membrane"/>
    <property type="evidence" value="ECO:0007669"/>
    <property type="project" value="TreeGrafter"/>
</dbReference>
<evidence type="ECO:0000256" key="8">
    <source>
        <dbReference type="ARBA" id="ARBA00023329"/>
    </source>
</evidence>
<dbReference type="AlphaFoldDB" id="A0AAV5J490"/>
<evidence type="ECO:0000313" key="11">
    <source>
        <dbReference type="Proteomes" id="UP001054252"/>
    </source>
</evidence>
<dbReference type="Pfam" id="PF07651">
    <property type="entry name" value="ANTH"/>
    <property type="match status" value="1"/>
</dbReference>
<keyword evidence="4" id="KW-0254">Endocytosis</keyword>
<proteinExistence type="predicted"/>
<dbReference type="PANTHER" id="PTHR22951:SF24">
    <property type="entry name" value="ENTH DOMAIN-CONTAINING PROTEIN"/>
    <property type="match status" value="1"/>
</dbReference>
<dbReference type="FunFam" id="1.25.40.90:FF:000035">
    <property type="entry name" value="Putative clathrin assembly protein At4g40080"/>
    <property type="match status" value="1"/>
</dbReference>
<evidence type="ECO:0000256" key="3">
    <source>
        <dbReference type="ARBA" id="ARBA00004600"/>
    </source>
</evidence>
<evidence type="ECO:0000256" key="6">
    <source>
        <dbReference type="ARBA" id="ARBA00023136"/>
    </source>
</evidence>
<organism evidence="10 11">
    <name type="scientific">Rubroshorea leprosula</name>
    <dbReference type="NCBI Taxonomy" id="152421"/>
    <lineage>
        <taxon>Eukaryota</taxon>
        <taxon>Viridiplantae</taxon>
        <taxon>Streptophyta</taxon>
        <taxon>Embryophyta</taxon>
        <taxon>Tracheophyta</taxon>
        <taxon>Spermatophyta</taxon>
        <taxon>Magnoliopsida</taxon>
        <taxon>eudicotyledons</taxon>
        <taxon>Gunneridae</taxon>
        <taxon>Pentapetalae</taxon>
        <taxon>rosids</taxon>
        <taxon>malvids</taxon>
        <taxon>Malvales</taxon>
        <taxon>Dipterocarpaceae</taxon>
        <taxon>Rubroshorea</taxon>
    </lineage>
</organism>
<keyword evidence="11" id="KW-1185">Reference proteome</keyword>
<dbReference type="GO" id="GO:0005546">
    <property type="term" value="F:phosphatidylinositol-4,5-bisphosphate binding"/>
    <property type="evidence" value="ECO:0007669"/>
    <property type="project" value="TreeGrafter"/>
</dbReference>
<evidence type="ECO:0000313" key="10">
    <source>
        <dbReference type="EMBL" id="GKV09414.1"/>
    </source>
</evidence>
<dbReference type="GO" id="GO:0000149">
    <property type="term" value="F:SNARE binding"/>
    <property type="evidence" value="ECO:0007669"/>
    <property type="project" value="TreeGrafter"/>
</dbReference>
<evidence type="ECO:0000259" key="9">
    <source>
        <dbReference type="PROSITE" id="PS50942"/>
    </source>
</evidence>
<dbReference type="InterPro" id="IPR048050">
    <property type="entry name" value="ANTH_N_plant"/>
</dbReference>